<feature type="transmembrane region" description="Helical" evidence="1">
    <location>
        <begin position="32"/>
        <end position="54"/>
    </location>
</feature>
<keyword evidence="1" id="KW-0472">Membrane</keyword>
<dbReference type="Proteomes" id="UP000229641">
    <property type="component" value="Unassembled WGS sequence"/>
</dbReference>
<protein>
    <submittedName>
        <fullName evidence="2">Uncharacterized protein</fullName>
    </submittedName>
</protein>
<feature type="non-terminal residue" evidence="2">
    <location>
        <position position="1"/>
    </location>
</feature>
<dbReference type="AlphaFoldDB" id="A0A2H0M064"/>
<proteinExistence type="predicted"/>
<evidence type="ECO:0000313" key="2">
    <source>
        <dbReference type="EMBL" id="PIQ89294.1"/>
    </source>
</evidence>
<feature type="transmembrane region" description="Helical" evidence="1">
    <location>
        <begin position="60"/>
        <end position="80"/>
    </location>
</feature>
<dbReference type="EMBL" id="PCWA01000053">
    <property type="protein sequence ID" value="PIQ89294.1"/>
    <property type="molecule type" value="Genomic_DNA"/>
</dbReference>
<evidence type="ECO:0000313" key="3">
    <source>
        <dbReference type="Proteomes" id="UP000229641"/>
    </source>
</evidence>
<sequence length="89" mass="10710">SKNQALGWNLYTTPSHFAEKIEKKSRFKTKNFYFHVILSWFLIPFSIIFFRIKYDGMRHIFVMYPALSIACAAALFYFLYRLKIKPNLF</sequence>
<reference evidence="2 3" key="1">
    <citation type="submission" date="2017-09" db="EMBL/GenBank/DDBJ databases">
        <title>Depth-based differentiation of microbial function through sediment-hosted aquifers and enrichment of novel symbionts in the deep terrestrial subsurface.</title>
        <authorList>
            <person name="Probst A.J."/>
            <person name="Ladd B."/>
            <person name="Jarett J.K."/>
            <person name="Geller-Mcgrath D.E."/>
            <person name="Sieber C.M."/>
            <person name="Emerson J.B."/>
            <person name="Anantharaman K."/>
            <person name="Thomas B.C."/>
            <person name="Malmstrom R."/>
            <person name="Stieglmeier M."/>
            <person name="Klingl A."/>
            <person name="Woyke T."/>
            <person name="Ryan C.M."/>
            <person name="Banfield J.F."/>
        </authorList>
    </citation>
    <scope>NUCLEOTIDE SEQUENCE [LARGE SCALE GENOMIC DNA]</scope>
    <source>
        <strain evidence="2">CG11_big_fil_rev_8_21_14_0_20_42_13</strain>
    </source>
</reference>
<keyword evidence="1" id="KW-1133">Transmembrane helix</keyword>
<keyword evidence="1" id="KW-0812">Transmembrane</keyword>
<name>A0A2H0M064_9BACT</name>
<accession>A0A2H0M064</accession>
<evidence type="ECO:0000256" key="1">
    <source>
        <dbReference type="SAM" id="Phobius"/>
    </source>
</evidence>
<gene>
    <name evidence="2" type="ORF">COV72_03810</name>
</gene>
<organism evidence="2 3">
    <name type="scientific">Candidatus Ghiorseimicrobium undicola</name>
    <dbReference type="NCBI Taxonomy" id="1974746"/>
    <lineage>
        <taxon>Bacteria</taxon>
        <taxon>Pseudomonadati</taxon>
        <taxon>Candidatus Omnitrophota</taxon>
        <taxon>Candidatus Ghiorseimicrobium</taxon>
    </lineage>
</organism>
<comment type="caution">
    <text evidence="2">The sequence shown here is derived from an EMBL/GenBank/DDBJ whole genome shotgun (WGS) entry which is preliminary data.</text>
</comment>